<dbReference type="EMBL" id="GECZ01019874">
    <property type="protein sequence ID" value="JAS49895.1"/>
    <property type="molecule type" value="Transcribed_RNA"/>
</dbReference>
<name>A0A1B6FI76_9HEMI</name>
<feature type="coiled-coil region" evidence="6">
    <location>
        <begin position="843"/>
        <end position="1165"/>
    </location>
</feature>
<comment type="similarity">
    <text evidence="2">Belongs to the TPR family.</text>
</comment>
<dbReference type="GO" id="GO:1901673">
    <property type="term" value="P:regulation of mitotic spindle assembly"/>
    <property type="evidence" value="ECO:0007669"/>
    <property type="project" value="TreeGrafter"/>
</dbReference>
<feature type="compositionally biased region" description="Polar residues" evidence="7">
    <location>
        <begin position="2126"/>
        <end position="2138"/>
    </location>
</feature>
<feature type="region of interest" description="Disordered" evidence="7">
    <location>
        <begin position="2216"/>
        <end position="2271"/>
    </location>
</feature>
<feature type="coiled-coil region" evidence="6">
    <location>
        <begin position="546"/>
        <end position="599"/>
    </location>
</feature>
<dbReference type="PANTHER" id="PTHR18898:SF2">
    <property type="entry name" value="NUCLEOPROTEIN TPR"/>
    <property type="match status" value="1"/>
</dbReference>
<feature type="domain" description="Nucleoprotein TPR/MLP1-2" evidence="8">
    <location>
        <begin position="1046"/>
        <end position="1169"/>
    </location>
</feature>
<feature type="compositionally biased region" description="Low complexity" evidence="7">
    <location>
        <begin position="2095"/>
        <end position="2119"/>
    </location>
</feature>
<feature type="region of interest" description="Disordered" evidence="7">
    <location>
        <begin position="1635"/>
        <end position="1686"/>
    </location>
</feature>
<feature type="region of interest" description="Disordered" evidence="7">
    <location>
        <begin position="1496"/>
        <end position="1527"/>
    </location>
</feature>
<dbReference type="InterPro" id="IPR057577">
    <property type="entry name" value="Nucleoprot-TPR/MLP1_dom"/>
</dbReference>
<keyword evidence="5" id="KW-0539">Nucleus</keyword>
<feature type="coiled-coil region" evidence="6">
    <location>
        <begin position="51"/>
        <end position="370"/>
    </location>
</feature>
<keyword evidence="4 6" id="KW-0175">Coiled coil</keyword>
<feature type="compositionally biased region" description="Polar residues" evidence="7">
    <location>
        <begin position="638"/>
        <end position="670"/>
    </location>
</feature>
<protein>
    <recommendedName>
        <fullName evidence="3">Nucleoprotein TPR</fullName>
    </recommendedName>
</protein>
<evidence type="ECO:0000256" key="4">
    <source>
        <dbReference type="ARBA" id="ARBA00023054"/>
    </source>
</evidence>
<dbReference type="InterPro" id="IPR057974">
    <property type="entry name" value="NUA/TPR/MLP1-2-like_dom"/>
</dbReference>
<feature type="domain" description="NUA/TPR/MLP1-2-like" evidence="10">
    <location>
        <begin position="475"/>
        <end position="572"/>
    </location>
</feature>
<feature type="compositionally biased region" description="Polar residues" evidence="7">
    <location>
        <begin position="1664"/>
        <end position="1680"/>
    </location>
</feature>
<feature type="compositionally biased region" description="Polar residues" evidence="7">
    <location>
        <begin position="2230"/>
        <end position="2250"/>
    </location>
</feature>
<dbReference type="InterPro" id="IPR012929">
    <property type="entry name" value="Nucleoprot-TPR/MLP1-2_dom"/>
</dbReference>
<dbReference type="GO" id="GO:0006606">
    <property type="term" value="P:protein import into nucleus"/>
    <property type="evidence" value="ECO:0007669"/>
    <property type="project" value="InterPro"/>
</dbReference>
<organism evidence="11">
    <name type="scientific">Cuerna arida</name>
    <dbReference type="NCBI Taxonomy" id="1464854"/>
    <lineage>
        <taxon>Eukaryota</taxon>
        <taxon>Metazoa</taxon>
        <taxon>Ecdysozoa</taxon>
        <taxon>Arthropoda</taxon>
        <taxon>Hexapoda</taxon>
        <taxon>Insecta</taxon>
        <taxon>Pterygota</taxon>
        <taxon>Neoptera</taxon>
        <taxon>Paraneoptera</taxon>
        <taxon>Hemiptera</taxon>
        <taxon>Auchenorrhyncha</taxon>
        <taxon>Membracoidea</taxon>
        <taxon>Cicadellidae</taxon>
        <taxon>Cicadellinae</taxon>
        <taxon>Proconiini</taxon>
        <taxon>Cuerna</taxon>
    </lineage>
</organism>
<evidence type="ECO:0000259" key="8">
    <source>
        <dbReference type="Pfam" id="PF07926"/>
    </source>
</evidence>
<feature type="compositionally biased region" description="Low complexity" evidence="7">
    <location>
        <begin position="1817"/>
        <end position="1842"/>
    </location>
</feature>
<sequence length="2284" mass="255579">MAESAAKILLQTLTQEELDSVPESVRIKIEVCVNDHLENYITSRAVFETTRTSNEEKIKTLTEQISELEKSRDELKNEFSALKDELVEVQLNLETSKKENEKLQEIIKKQEADCLEYRRQRDLAVDERDEAVKMVERRNNELQRIQEDMATLTNQLQSAVQSKCEALANVDEVESIKLALDYREKRLDQERGLLNQQVQSLTEDLAKQTADMTNMRREYTNNLVTLRTQLAEKSEELKIATSSNKQLSETNSSLNQRVEALTQRLLGQCESENKMNENYQQEIRAQTKLAELYKSLSEDATAKNEELTEAVKELQRLLKEATDQYGDLETKLQEKELALEVTTEKKNLCIQELKKELEHANELIEATKLQSIEKAVESLSPAAAATSRLLKSGITLTQLYMQYAEASEQLMLEREENKRLNHSINTILQEIEQKAPLLKKQREDYDYAMTTVESLTSRMDEMEVETSRLRSANLEAEKVAAHFKRENKRLQETLSDLGRQVCFLLKEVEESRGNTVEMTRSPGRVSGELTTSSQVISKHLVTFKDIEELQVTNQKLLSVVRELSEKQEQAEKEKGSQLVEQLEAKLRLAEQRIVSLSESEVHYVKAMEVIKGQREMYRTLFQQQVAGLPQAKVEELENSVNQQQSPGRANIPSTPELNHSTPAKSTSPGQQAKVDMLEERLKEKTKELQQLQEDFNTYRKERSTNERMLNESLEKARDELRALAVSKTEVVAKAELAEERFKVLKANADSYKSQIQALEKKNNNYSVTIAKYEQSVSHLKDECVSANAKLSRAEVALETLRREYQLLKESEARLVREREMTNRQTSGQALLMANLEMIKASFERTEAESKVKLEAKLEEAQKECSALRRRLQEEQDRFRERTDALERSTEAARTRLDEEKEISHQLRTQLETLRQELQASKEAVEQLNTKVRTTSHKVVPDPETEKRASQLEQQLAEKDGELACLREQLAAAKKHAQELSDIAQSSEKQLLEVTALHTKYQEESEAKLKVLNAREVEMKKAIVELEGRVTSLSTAQQESASSLDGRREELTSATTELATLRAEVATLRQELTAARVAYQAAEEKYSHEMLLHAEDMQAMNKVKKELSDVLGRVSALETERDEAVEALRLGRESWTASEAGLRSQLADLNERLLDLDKQNNLLLEQLQELGLKVAVVHSQGNVSSASLDTSMDEDTRSSDHLLQVLKYIRREKNIAMAEAEALRAESLRLKAQLELTSRQLTEARELLEAERSQSQVHLVTTTKHEELLRKVDTLNALTDSNRVLREERDRLAERVATLEQELAKMETEVIVPYKEQVVKLKNHIEHVTTENTAIKAEAARWKTRANSLIEKQNKNSPEDFKRLTLEKENLTKQLNAANEELKNVKLEKSKLEEQVNNLKRELQQQAEQLASAQKSLAQVRSELAEARTDMDKKAEELSKMSQDFIAQEAALTDIKSKELQIRQIAKKYKTQYQELVKTNEEDKKKKEAVVMSLEEQEKLREEGRQEAESRQADKVKQLTDQVTTTQTEATNLRKENEQLRLNSADKEERAKVLLKNARARIMLLTEEKRKLATENTELKTKVDTLDRNKDDSDVRQRRADKEKADLLAEKERLVREVDMLTQRANLLQRQVDKLQGGVKPSTSSGVEKSTVEPPTANIKPMAGPSSSVTKQQPTQHSVTVTPWRGGGSETPFASIRPMSLQSRTVAVLPTTNQSSQAVLVPPQQQMVHTSTGTVEGLSSSPTSSHTDYMPATSSGVVVTIRQATVPPTQLPPPSAESTQDMEVEGSQASVQAGATANPQALSIALVLPQPTAQTSSQTTQTQCLQGSAQDSSVGSASASSQQEQRESAEQNVVSASNHIPSDQGLVSASSNQQSMCSTVQTYYRQELEEPVQGVASSHTTATEQSVVASSESQLAEASNSAEQSPAAVVASSYANSSNTVTTSQAGPGTKRLRDASGPAEEDASKSMPPAKRGRTGPVMEGGECLLRADGLEVEYQVPTSSQRDQEDDVILVDSEEEEEEDDDEGLPDDGGLEEQEFEEEPDNEEVYEMEVYSRDDPEIANYDIGEGPDIDENITNQDNNEVEIIDDSNEVPNQSESSSSGVVETGGASEVGGEATSSGQGRRDVSVSSNQATYTRRASATHIPPLNRQQQLLLPGSYEEVGDDSIVPSTPTLFVPRRTDGFGEAVSSPHVPSARFTFSDNNPPAPATRAGVAQVASEGMDDTRMDLSQLEDSGTGRSVPSTPLQVSPQEPTAAEVGQSMSTEDLSETNNNLHIPSITITAAPI</sequence>
<evidence type="ECO:0000256" key="6">
    <source>
        <dbReference type="SAM" id="Coils"/>
    </source>
</evidence>
<dbReference type="GO" id="GO:0034399">
    <property type="term" value="C:nuclear periphery"/>
    <property type="evidence" value="ECO:0007669"/>
    <property type="project" value="UniProtKB-ARBA"/>
</dbReference>
<proteinExistence type="inferred from homology"/>
<comment type="subcellular location">
    <subcellularLocation>
        <location evidence="1">Nucleus</location>
    </subcellularLocation>
</comment>
<feature type="compositionally biased region" description="Acidic residues" evidence="7">
    <location>
        <begin position="2080"/>
        <end position="2089"/>
    </location>
</feature>
<feature type="compositionally biased region" description="Low complexity" evidence="7">
    <location>
        <begin position="1518"/>
        <end position="1527"/>
    </location>
</feature>
<feature type="region of interest" description="Disordered" evidence="7">
    <location>
        <begin position="1893"/>
        <end position="2151"/>
    </location>
</feature>
<feature type="region of interest" description="Disordered" evidence="7">
    <location>
        <begin position="636"/>
        <end position="672"/>
    </location>
</feature>
<feature type="compositionally biased region" description="Acidic residues" evidence="7">
    <location>
        <begin position="2005"/>
        <end position="2048"/>
    </location>
</feature>
<evidence type="ECO:0000259" key="9">
    <source>
        <dbReference type="Pfam" id="PF25481"/>
    </source>
</evidence>
<feature type="compositionally biased region" description="Polar residues" evidence="7">
    <location>
        <begin position="1775"/>
        <end position="1794"/>
    </location>
</feature>
<feature type="coiled-coil region" evidence="6">
    <location>
        <begin position="674"/>
        <end position="708"/>
    </location>
</feature>
<evidence type="ECO:0000256" key="5">
    <source>
        <dbReference type="ARBA" id="ARBA00023242"/>
    </source>
</evidence>
<evidence type="ECO:0000256" key="2">
    <source>
        <dbReference type="ARBA" id="ARBA00005274"/>
    </source>
</evidence>
<feature type="coiled-coil region" evidence="6">
    <location>
        <begin position="1205"/>
        <end position="1308"/>
    </location>
</feature>
<feature type="domain" description="Nucleoprotein TPR/MPL1" evidence="9">
    <location>
        <begin position="179"/>
        <end position="252"/>
    </location>
</feature>
<feature type="compositionally biased region" description="Polar residues" evidence="7">
    <location>
        <begin position="1894"/>
        <end position="1923"/>
    </location>
</feature>
<gene>
    <name evidence="11" type="ORF">g.23732</name>
</gene>
<feature type="non-terminal residue" evidence="11">
    <location>
        <position position="2284"/>
    </location>
</feature>
<dbReference type="GO" id="GO:0006406">
    <property type="term" value="P:mRNA export from nucleus"/>
    <property type="evidence" value="ECO:0007669"/>
    <property type="project" value="TreeGrafter"/>
</dbReference>
<feature type="compositionally biased region" description="Polar residues" evidence="7">
    <location>
        <begin position="2258"/>
        <end position="2271"/>
    </location>
</feature>
<dbReference type="GO" id="GO:0017056">
    <property type="term" value="F:structural constituent of nuclear pore"/>
    <property type="evidence" value="ECO:0007669"/>
    <property type="project" value="TreeGrafter"/>
</dbReference>
<evidence type="ECO:0000256" key="1">
    <source>
        <dbReference type="ARBA" id="ARBA00004123"/>
    </source>
</evidence>
<feature type="region of interest" description="Disordered" evidence="7">
    <location>
        <begin position="1765"/>
        <end position="1794"/>
    </location>
</feature>
<feature type="coiled-coil region" evidence="6">
    <location>
        <begin position="452"/>
        <end position="500"/>
    </location>
</feature>
<feature type="compositionally biased region" description="Low complexity" evidence="7">
    <location>
        <begin position="1926"/>
        <end position="1943"/>
    </location>
</feature>
<feature type="coiled-coil region" evidence="6">
    <location>
        <begin position="734"/>
        <end position="817"/>
    </location>
</feature>
<evidence type="ECO:0000259" key="10">
    <source>
        <dbReference type="Pfam" id="PF25785"/>
    </source>
</evidence>
<dbReference type="PANTHER" id="PTHR18898">
    <property type="entry name" value="NUCLEOPROTEIN TPR-RELATED"/>
    <property type="match status" value="1"/>
</dbReference>
<feature type="region of interest" description="Disordered" evidence="7">
    <location>
        <begin position="1817"/>
        <end position="1853"/>
    </location>
</feature>
<dbReference type="Pfam" id="PF25481">
    <property type="entry name" value="Nucleoprot-TPR"/>
    <property type="match status" value="1"/>
</dbReference>
<evidence type="ECO:0000256" key="3">
    <source>
        <dbReference type="ARBA" id="ARBA00019789"/>
    </source>
</evidence>
<dbReference type="Pfam" id="PF25785">
    <property type="entry name" value="TPR"/>
    <property type="match status" value="1"/>
</dbReference>
<reference evidence="11" key="1">
    <citation type="submission" date="2015-11" db="EMBL/GenBank/DDBJ databases">
        <title>De novo transcriptome assembly of four potential Pierce s Disease insect vectors from Arizona vineyards.</title>
        <authorList>
            <person name="Tassone E.E."/>
        </authorList>
    </citation>
    <scope>NUCLEOTIDE SEQUENCE</scope>
</reference>
<feature type="compositionally biased region" description="Basic and acidic residues" evidence="7">
    <location>
        <begin position="1496"/>
        <end position="1517"/>
    </location>
</feature>
<evidence type="ECO:0000256" key="7">
    <source>
        <dbReference type="SAM" id="MobiDB-lite"/>
    </source>
</evidence>
<evidence type="ECO:0000313" key="11">
    <source>
        <dbReference type="EMBL" id="JAS49895.1"/>
    </source>
</evidence>
<dbReference type="GO" id="GO:0005643">
    <property type="term" value="C:nuclear pore"/>
    <property type="evidence" value="ECO:0007669"/>
    <property type="project" value="TreeGrafter"/>
</dbReference>
<accession>A0A1B6FI76</accession>
<dbReference type="Pfam" id="PF07926">
    <property type="entry name" value="TPR_MLP1_2"/>
    <property type="match status" value="1"/>
</dbReference>